<dbReference type="InterPro" id="IPR028939">
    <property type="entry name" value="P5C_Rdtase_cat_N"/>
</dbReference>
<organism evidence="3 4">
    <name type="scientific">Actinomadura barringtoniae</name>
    <dbReference type="NCBI Taxonomy" id="1427535"/>
    <lineage>
        <taxon>Bacteria</taxon>
        <taxon>Bacillati</taxon>
        <taxon>Actinomycetota</taxon>
        <taxon>Actinomycetes</taxon>
        <taxon>Streptosporangiales</taxon>
        <taxon>Thermomonosporaceae</taxon>
        <taxon>Actinomadura</taxon>
    </lineage>
</organism>
<dbReference type="PANTHER" id="PTHR14239">
    <property type="entry name" value="DUDULIN-RELATED"/>
    <property type="match status" value="1"/>
</dbReference>
<name>A0A939P614_9ACTN</name>
<keyword evidence="1" id="KW-0560">Oxidoreductase</keyword>
<dbReference type="InterPro" id="IPR036291">
    <property type="entry name" value="NAD(P)-bd_dom_sf"/>
</dbReference>
<evidence type="ECO:0000313" key="4">
    <source>
        <dbReference type="Proteomes" id="UP000669179"/>
    </source>
</evidence>
<comment type="caution">
    <text evidence="3">The sequence shown here is derived from an EMBL/GenBank/DDBJ whole genome shotgun (WGS) entry which is preliminary data.</text>
</comment>
<sequence length="217" mass="23150">MRVAVLGSGIVGKTLAAGFAARGHEAVMGSRTPDRADITDWLAGQGPTARAASLSEAAAFGELAVLATRWDGTKSAIDLTGPEHLAGKVVIDATNPMGMRDGRLRLLLGFDESAGEWVQQWLPDSKVVKAFNSVSYALMIDPDLPGGPPDMFIAGDDGQAKAHVTTILHDFGWPVIDAGDITASRLLEPLAMLHADYWVRTGELLHAFRMLMPTPHQ</sequence>
<dbReference type="Gene3D" id="3.40.50.720">
    <property type="entry name" value="NAD(P)-binding Rossmann-like Domain"/>
    <property type="match status" value="1"/>
</dbReference>
<dbReference type="PANTHER" id="PTHR14239:SF10">
    <property type="entry name" value="REDUCTASE"/>
    <property type="match status" value="1"/>
</dbReference>
<reference evidence="3" key="1">
    <citation type="submission" date="2021-03" db="EMBL/GenBank/DDBJ databases">
        <authorList>
            <person name="Kanchanasin P."/>
            <person name="Saeng-In P."/>
            <person name="Phongsopitanun W."/>
            <person name="Yuki M."/>
            <person name="Kudo T."/>
            <person name="Ohkuma M."/>
            <person name="Tanasupawat S."/>
        </authorList>
    </citation>
    <scope>NUCLEOTIDE SEQUENCE</scope>
    <source>
        <strain evidence="3">GKU 128</strain>
    </source>
</reference>
<dbReference type="EMBL" id="JAGEOJ010000001">
    <property type="protein sequence ID" value="MBO2445925.1"/>
    <property type="molecule type" value="Genomic_DNA"/>
</dbReference>
<evidence type="ECO:0000259" key="2">
    <source>
        <dbReference type="Pfam" id="PF03807"/>
    </source>
</evidence>
<gene>
    <name evidence="3" type="ORF">J4573_02375</name>
</gene>
<protein>
    <submittedName>
        <fullName evidence="3">NAD(P)-binding domain-containing protein</fullName>
    </submittedName>
</protein>
<keyword evidence="4" id="KW-1185">Reference proteome</keyword>
<dbReference type="AlphaFoldDB" id="A0A939P614"/>
<dbReference type="Proteomes" id="UP000669179">
    <property type="component" value="Unassembled WGS sequence"/>
</dbReference>
<evidence type="ECO:0000313" key="3">
    <source>
        <dbReference type="EMBL" id="MBO2445925.1"/>
    </source>
</evidence>
<dbReference type="InterPro" id="IPR051267">
    <property type="entry name" value="STEAP_metalloreductase"/>
</dbReference>
<dbReference type="RefSeq" id="WP_208253504.1">
    <property type="nucleotide sequence ID" value="NZ_JAGEOJ010000001.1"/>
</dbReference>
<accession>A0A939P614</accession>
<dbReference type="SUPFAM" id="SSF51735">
    <property type="entry name" value="NAD(P)-binding Rossmann-fold domains"/>
    <property type="match status" value="1"/>
</dbReference>
<proteinExistence type="predicted"/>
<evidence type="ECO:0000256" key="1">
    <source>
        <dbReference type="ARBA" id="ARBA00023002"/>
    </source>
</evidence>
<feature type="domain" description="Pyrroline-5-carboxylate reductase catalytic N-terminal" evidence="2">
    <location>
        <begin position="2"/>
        <end position="96"/>
    </location>
</feature>
<dbReference type="GO" id="GO:0016491">
    <property type="term" value="F:oxidoreductase activity"/>
    <property type="evidence" value="ECO:0007669"/>
    <property type="project" value="UniProtKB-KW"/>
</dbReference>
<dbReference type="Pfam" id="PF03807">
    <property type="entry name" value="F420_oxidored"/>
    <property type="match status" value="1"/>
</dbReference>